<evidence type="ECO:0000256" key="2">
    <source>
        <dbReference type="ARBA" id="ARBA00004236"/>
    </source>
</evidence>
<evidence type="ECO:0000256" key="6">
    <source>
        <dbReference type="ARBA" id="ARBA00022692"/>
    </source>
</evidence>
<dbReference type="Proteomes" id="UP000479756">
    <property type="component" value="Unassembled WGS sequence"/>
</dbReference>
<evidence type="ECO:0000256" key="5">
    <source>
        <dbReference type="ARBA" id="ARBA00022679"/>
    </source>
</evidence>
<dbReference type="PANTHER" id="PTHR45436">
    <property type="entry name" value="SENSOR HISTIDINE KINASE YKOH"/>
    <property type="match status" value="1"/>
</dbReference>
<comment type="catalytic activity">
    <reaction evidence="1">
        <text>ATP + protein L-histidine = ADP + protein N-phospho-L-histidine.</text>
        <dbReference type="EC" id="2.7.13.3"/>
    </reaction>
</comment>
<keyword evidence="7 13" id="KW-0418">Kinase</keyword>
<dbReference type="SMART" id="SM00388">
    <property type="entry name" value="HisKA"/>
    <property type="match status" value="1"/>
</dbReference>
<gene>
    <name evidence="13" type="ORF">G3T37_01825</name>
</gene>
<dbReference type="Gene3D" id="1.10.287.130">
    <property type="match status" value="1"/>
</dbReference>
<protein>
    <recommendedName>
        <fullName evidence="3">histidine kinase</fullName>
        <ecNumber evidence="3">2.7.13.3</ecNumber>
    </recommendedName>
</protein>
<evidence type="ECO:0000256" key="10">
    <source>
        <dbReference type="ARBA" id="ARBA00023136"/>
    </source>
</evidence>
<accession>A0A7C9PL84</accession>
<dbReference type="Gene3D" id="6.10.340.10">
    <property type="match status" value="1"/>
</dbReference>
<dbReference type="EMBL" id="JAAGWZ010000001">
    <property type="protein sequence ID" value="NEM90092.1"/>
    <property type="molecule type" value="Genomic_DNA"/>
</dbReference>
<dbReference type="InterPro" id="IPR036890">
    <property type="entry name" value="HATPase_C_sf"/>
</dbReference>
<evidence type="ECO:0000256" key="4">
    <source>
        <dbReference type="ARBA" id="ARBA00022553"/>
    </source>
</evidence>
<dbReference type="EC" id="2.7.13.3" evidence="3"/>
<comment type="subcellular location">
    <subcellularLocation>
        <location evidence="2">Cell membrane</location>
    </subcellularLocation>
</comment>
<name>A0A7C9PL84_9MICO</name>
<keyword evidence="6" id="KW-0812">Transmembrane</keyword>
<sequence>MRRMRGLSIRARITLQTLLVALLLCTGAVVAFRVGVQEIVNSALAELLAADAAPIEAQIHRGGADPAISIGEDQLIAVVSPSGRIVASTLPAGLASRMPELLALSTTPQALSTPTRSYLARLEHDHSDSGTWLVITARNVEEGEVVMGKLTIALVIGDLVLVAGFAGAAWLLTGAALRPVSALRREAELLSRRGSLAALPVGETGDELDQLATTLNTFIERNRQTVEREKQMVSDASHELRTPLAVLRGQLELASAPDRGIAELRDEIAAARRTTARLATLTTNLLELAKLEATHDDSSAPWEELQLQLAAGVDRARLLAGPRGVAVDFDVTVADDNARYRVAPAAFASAVDNLVTNAIAAAHDRGSVQVTVGQSAGELVVRVIDDGPGMPESFIPVAFNRFSRPDDSRPSDTGGSGLGLAIVHAIVTGAGGSIGIENRAPGLEVWFRLPRADADPGVRSET</sequence>
<dbReference type="PROSITE" id="PS50885">
    <property type="entry name" value="HAMP"/>
    <property type="match status" value="1"/>
</dbReference>
<dbReference type="PANTHER" id="PTHR45436:SF5">
    <property type="entry name" value="SENSOR HISTIDINE KINASE TRCS"/>
    <property type="match status" value="1"/>
</dbReference>
<dbReference type="GO" id="GO:0005886">
    <property type="term" value="C:plasma membrane"/>
    <property type="evidence" value="ECO:0007669"/>
    <property type="project" value="UniProtKB-SubCell"/>
</dbReference>
<dbReference type="Pfam" id="PF00512">
    <property type="entry name" value="HisKA"/>
    <property type="match status" value="1"/>
</dbReference>
<dbReference type="InterPro" id="IPR003660">
    <property type="entry name" value="HAMP_dom"/>
</dbReference>
<evidence type="ECO:0000256" key="9">
    <source>
        <dbReference type="ARBA" id="ARBA00023012"/>
    </source>
</evidence>
<organism evidence="13 14">
    <name type="scientific">Galbitalea soli</name>
    <dbReference type="NCBI Taxonomy" id="1268042"/>
    <lineage>
        <taxon>Bacteria</taxon>
        <taxon>Bacillati</taxon>
        <taxon>Actinomycetota</taxon>
        <taxon>Actinomycetes</taxon>
        <taxon>Micrococcales</taxon>
        <taxon>Microbacteriaceae</taxon>
        <taxon>Galbitalea</taxon>
    </lineage>
</organism>
<dbReference type="GO" id="GO:0000155">
    <property type="term" value="F:phosphorelay sensor kinase activity"/>
    <property type="evidence" value="ECO:0007669"/>
    <property type="project" value="InterPro"/>
</dbReference>
<dbReference type="InterPro" id="IPR036097">
    <property type="entry name" value="HisK_dim/P_sf"/>
</dbReference>
<dbReference type="SUPFAM" id="SSF47384">
    <property type="entry name" value="Homodimeric domain of signal transducing histidine kinase"/>
    <property type="match status" value="1"/>
</dbReference>
<dbReference type="InterPro" id="IPR003594">
    <property type="entry name" value="HATPase_dom"/>
</dbReference>
<dbReference type="InterPro" id="IPR050428">
    <property type="entry name" value="TCS_sensor_his_kinase"/>
</dbReference>
<dbReference type="Pfam" id="PF02518">
    <property type="entry name" value="HATPase_c"/>
    <property type="match status" value="1"/>
</dbReference>
<feature type="domain" description="HAMP" evidence="12">
    <location>
        <begin position="174"/>
        <end position="227"/>
    </location>
</feature>
<comment type="caution">
    <text evidence="13">The sequence shown here is derived from an EMBL/GenBank/DDBJ whole genome shotgun (WGS) entry which is preliminary data.</text>
</comment>
<dbReference type="Gene3D" id="3.30.565.10">
    <property type="entry name" value="Histidine kinase-like ATPase, C-terminal domain"/>
    <property type="match status" value="1"/>
</dbReference>
<evidence type="ECO:0000256" key="7">
    <source>
        <dbReference type="ARBA" id="ARBA00022777"/>
    </source>
</evidence>
<keyword evidence="10" id="KW-0472">Membrane</keyword>
<reference evidence="13 14" key="1">
    <citation type="journal article" date="2014" name="Int. J. Syst. Evol. Microbiol.">
        <title>Description of Galbitalea soli gen. nov., sp. nov., and Frondihabitans sucicola sp. nov.</title>
        <authorList>
            <person name="Kim S.J."/>
            <person name="Lim J.M."/>
            <person name="Ahn J.H."/>
            <person name="Weon H.Y."/>
            <person name="Hamada M."/>
            <person name="Suzuki K."/>
            <person name="Ahn T.Y."/>
            <person name="Kwon S.W."/>
        </authorList>
    </citation>
    <scope>NUCLEOTIDE SEQUENCE [LARGE SCALE GENOMIC DNA]</scope>
    <source>
        <strain evidence="13 14">NBRC 108727</strain>
    </source>
</reference>
<dbReference type="InterPro" id="IPR003661">
    <property type="entry name" value="HisK_dim/P_dom"/>
</dbReference>
<evidence type="ECO:0000313" key="13">
    <source>
        <dbReference type="EMBL" id="NEM90092.1"/>
    </source>
</evidence>
<evidence type="ECO:0000259" key="11">
    <source>
        <dbReference type="PROSITE" id="PS50109"/>
    </source>
</evidence>
<evidence type="ECO:0000259" key="12">
    <source>
        <dbReference type="PROSITE" id="PS50885"/>
    </source>
</evidence>
<dbReference type="SUPFAM" id="SSF55874">
    <property type="entry name" value="ATPase domain of HSP90 chaperone/DNA topoisomerase II/histidine kinase"/>
    <property type="match status" value="1"/>
</dbReference>
<keyword evidence="4" id="KW-0597">Phosphoprotein</keyword>
<keyword evidence="9" id="KW-0902">Two-component regulatory system</keyword>
<keyword evidence="14" id="KW-1185">Reference proteome</keyword>
<dbReference type="InterPro" id="IPR004358">
    <property type="entry name" value="Sig_transdc_His_kin-like_C"/>
</dbReference>
<dbReference type="SMART" id="SM00387">
    <property type="entry name" value="HATPase_c"/>
    <property type="match status" value="1"/>
</dbReference>
<keyword evidence="5" id="KW-0808">Transferase</keyword>
<dbReference type="CDD" id="cd00082">
    <property type="entry name" value="HisKA"/>
    <property type="match status" value="1"/>
</dbReference>
<dbReference type="CDD" id="cd00075">
    <property type="entry name" value="HATPase"/>
    <property type="match status" value="1"/>
</dbReference>
<dbReference type="PRINTS" id="PR00344">
    <property type="entry name" value="BCTRLSENSOR"/>
</dbReference>
<evidence type="ECO:0000256" key="3">
    <source>
        <dbReference type="ARBA" id="ARBA00012438"/>
    </source>
</evidence>
<dbReference type="AlphaFoldDB" id="A0A7C9PL84"/>
<dbReference type="PROSITE" id="PS50109">
    <property type="entry name" value="HIS_KIN"/>
    <property type="match status" value="1"/>
</dbReference>
<feature type="domain" description="Histidine kinase" evidence="11">
    <location>
        <begin position="235"/>
        <end position="453"/>
    </location>
</feature>
<dbReference type="InterPro" id="IPR005467">
    <property type="entry name" value="His_kinase_dom"/>
</dbReference>
<evidence type="ECO:0000313" key="14">
    <source>
        <dbReference type="Proteomes" id="UP000479756"/>
    </source>
</evidence>
<proteinExistence type="predicted"/>
<evidence type="ECO:0000256" key="1">
    <source>
        <dbReference type="ARBA" id="ARBA00000085"/>
    </source>
</evidence>
<keyword evidence="8" id="KW-1133">Transmembrane helix</keyword>
<evidence type="ECO:0000256" key="8">
    <source>
        <dbReference type="ARBA" id="ARBA00022989"/>
    </source>
</evidence>